<dbReference type="EMBL" id="MU274922">
    <property type="protein sequence ID" value="KAI0086704.1"/>
    <property type="molecule type" value="Genomic_DNA"/>
</dbReference>
<dbReference type="Proteomes" id="UP001055072">
    <property type="component" value="Unassembled WGS sequence"/>
</dbReference>
<comment type="caution">
    <text evidence="1">The sequence shown here is derived from an EMBL/GenBank/DDBJ whole genome shotgun (WGS) entry which is preliminary data.</text>
</comment>
<gene>
    <name evidence="1" type="ORF">BDY19DRAFT_995714</name>
</gene>
<accession>A0ACB8TXK6</accession>
<evidence type="ECO:0000313" key="2">
    <source>
        <dbReference type="Proteomes" id="UP001055072"/>
    </source>
</evidence>
<keyword evidence="2" id="KW-1185">Reference proteome</keyword>
<evidence type="ECO:0000313" key="1">
    <source>
        <dbReference type="EMBL" id="KAI0086704.1"/>
    </source>
</evidence>
<organism evidence="1 2">
    <name type="scientific">Irpex rosettiformis</name>
    <dbReference type="NCBI Taxonomy" id="378272"/>
    <lineage>
        <taxon>Eukaryota</taxon>
        <taxon>Fungi</taxon>
        <taxon>Dikarya</taxon>
        <taxon>Basidiomycota</taxon>
        <taxon>Agaricomycotina</taxon>
        <taxon>Agaricomycetes</taxon>
        <taxon>Polyporales</taxon>
        <taxon>Irpicaceae</taxon>
        <taxon>Irpex</taxon>
    </lineage>
</organism>
<sequence>MAQQGQLQEISQKHLSHTMEEDQDPPTDLNQVTITKNSAALTFRHEQPMIKEQEIKIDRPDLPDDDEPSDRLHVYLAWICDVTHEEVILKTPEPMDTDKDNYDS</sequence>
<reference evidence="1" key="1">
    <citation type="journal article" date="2021" name="Environ. Microbiol.">
        <title>Gene family expansions and transcriptome signatures uncover fungal adaptations to wood decay.</title>
        <authorList>
            <person name="Hage H."/>
            <person name="Miyauchi S."/>
            <person name="Viragh M."/>
            <person name="Drula E."/>
            <person name="Min B."/>
            <person name="Chaduli D."/>
            <person name="Navarro D."/>
            <person name="Favel A."/>
            <person name="Norest M."/>
            <person name="Lesage-Meessen L."/>
            <person name="Balint B."/>
            <person name="Merenyi Z."/>
            <person name="de Eugenio L."/>
            <person name="Morin E."/>
            <person name="Martinez A.T."/>
            <person name="Baldrian P."/>
            <person name="Stursova M."/>
            <person name="Martinez M.J."/>
            <person name="Novotny C."/>
            <person name="Magnuson J.K."/>
            <person name="Spatafora J.W."/>
            <person name="Maurice S."/>
            <person name="Pangilinan J."/>
            <person name="Andreopoulos W."/>
            <person name="LaButti K."/>
            <person name="Hundley H."/>
            <person name="Na H."/>
            <person name="Kuo A."/>
            <person name="Barry K."/>
            <person name="Lipzen A."/>
            <person name="Henrissat B."/>
            <person name="Riley R."/>
            <person name="Ahrendt S."/>
            <person name="Nagy L.G."/>
            <person name="Grigoriev I.V."/>
            <person name="Martin F."/>
            <person name="Rosso M.N."/>
        </authorList>
    </citation>
    <scope>NUCLEOTIDE SEQUENCE</scope>
    <source>
        <strain evidence="1">CBS 384.51</strain>
    </source>
</reference>
<name>A0ACB8TXK6_9APHY</name>
<protein>
    <submittedName>
        <fullName evidence="1">Uncharacterized protein</fullName>
    </submittedName>
</protein>
<proteinExistence type="predicted"/>